<reference evidence="5 6" key="1">
    <citation type="submission" date="2023-08" db="EMBL/GenBank/DDBJ databases">
        <authorList>
            <person name="Park J.-S."/>
        </authorList>
    </citation>
    <scope>NUCLEOTIDE SEQUENCE [LARGE SCALE GENOMIC DNA]</scope>
    <source>
        <strain evidence="5 6">2205SS18-9</strain>
    </source>
</reference>
<dbReference type="RefSeq" id="WP_305992595.1">
    <property type="nucleotide sequence ID" value="NZ_JAVAMP010000007.1"/>
</dbReference>
<gene>
    <name evidence="5" type="ORF">Q5Y73_14290</name>
</gene>
<feature type="region of interest" description="Disordered" evidence="3">
    <location>
        <begin position="1200"/>
        <end position="1259"/>
    </location>
</feature>
<dbReference type="InterPro" id="IPR032179">
    <property type="entry name" value="Cry22Aa_Ig-like"/>
</dbReference>
<feature type="domain" description="SLH" evidence="4">
    <location>
        <begin position="1379"/>
        <end position="1439"/>
    </location>
</feature>
<dbReference type="Gene3D" id="2.60.40.10">
    <property type="entry name" value="Immunoglobulins"/>
    <property type="match status" value="1"/>
</dbReference>
<protein>
    <submittedName>
        <fullName evidence="5">Cadherin-like beta sandwich domain-containing protein</fullName>
    </submittedName>
</protein>
<dbReference type="Pfam" id="PF16403">
    <property type="entry name" value="Bact_surface_Ig-like"/>
    <property type="match status" value="1"/>
</dbReference>
<dbReference type="Pfam" id="PF24981">
    <property type="entry name" value="Beta-prop_ATRN-LZTR1"/>
    <property type="match status" value="1"/>
</dbReference>
<keyword evidence="1" id="KW-0880">Kelch repeat</keyword>
<dbReference type="SMART" id="SM00612">
    <property type="entry name" value="Kelch"/>
    <property type="match status" value="5"/>
</dbReference>
<evidence type="ECO:0000256" key="3">
    <source>
        <dbReference type="SAM" id="MobiDB-lite"/>
    </source>
</evidence>
<organism evidence="5 6">
    <name type="scientific">Chengkuizengella axinellae</name>
    <dbReference type="NCBI Taxonomy" id="3064388"/>
    <lineage>
        <taxon>Bacteria</taxon>
        <taxon>Bacillati</taxon>
        <taxon>Bacillota</taxon>
        <taxon>Bacilli</taxon>
        <taxon>Bacillales</taxon>
        <taxon>Paenibacillaceae</taxon>
        <taxon>Chengkuizengella</taxon>
    </lineage>
</organism>
<feature type="compositionally biased region" description="Acidic residues" evidence="3">
    <location>
        <begin position="1213"/>
        <end position="1244"/>
    </location>
</feature>
<dbReference type="InterPro" id="IPR015915">
    <property type="entry name" value="Kelch-typ_b-propeller"/>
</dbReference>
<dbReference type="InterPro" id="IPR025883">
    <property type="entry name" value="Cadherin-like_domain"/>
</dbReference>
<dbReference type="InterPro" id="IPR013783">
    <property type="entry name" value="Ig-like_fold"/>
</dbReference>
<evidence type="ECO:0000256" key="1">
    <source>
        <dbReference type="ARBA" id="ARBA00022441"/>
    </source>
</evidence>
<accession>A0ABT9J131</accession>
<feature type="domain" description="SLH" evidence="4">
    <location>
        <begin position="1314"/>
        <end position="1373"/>
    </location>
</feature>
<comment type="caution">
    <text evidence="5">The sequence shown here is derived from an EMBL/GenBank/DDBJ whole genome shotgun (WGS) entry which is preliminary data.</text>
</comment>
<dbReference type="EMBL" id="JAVAMP010000007">
    <property type="protein sequence ID" value="MDP5275283.1"/>
    <property type="molecule type" value="Genomic_DNA"/>
</dbReference>
<sequence length="1439" mass="157962">MRKISYILLSLVIAIISVIPVAGTPVVSASNDGRVMELSNNADLESLRLSLHENGNDPGWSTLISDASDSQTIWDFGVPNRINRIMVEATPLNEDANVEIIFPDLEDPNSSGNSLPEGLTEIEIKVISEDGQSTKSYLIRVVREAAKSDNADLASLEVGMLNNGELEGETMLISSDNPTSQTHWLMEAPNYVDSIIIDATPNDDNASVQIIAPIVPIVPEERNQNASVFPLLPVGVTEIEVIVTAEDGESTKSYEIEIYKGVDMFAGLKSLQVSYDGMNDDGELLADNPSETTFNVEVGNDVDRITVSAEPINENATLGIFHSDELLKQLVDEESTTTREFDLPVGTTSISVIVTPDSGSQKFYTIHITRDEPSGSDNNANLSSLRLSFFNDGDEPDKWEMLITDASNPQTTWDFEVPNDMNRIIINAIPSDENASVDIIFPDLEDPISSENSLPVGLTEIKVRVTAENESTKIYEINVVRETATSREVWNIESPMPDGRSGHGAVEVNGKIYVIGGHGSDRTLNNKVLEYDPEALPDTNPWKEISTLPTPRASVSIVELDGKIYVIGGYEINGNYLSTVEVYDPSLNEWVKWESETGDKVDWAAMPTPRIRFGVAEVGGKIYAIGGEGISDQGTTVELSTVEAYDPKSNTWETMEDMPDTRYGHGVIEVEGKIFAIGGSRSSNQLDTVAVYDPDTDNWIRHEMASLNKARKYFSVTEVNGKIYAIGGYDDADLSSVEEYNFETNQWEFIEDMNSARIVAGVAVVDKTIYAIGGGSEAQIFNTMESYYVGDSTLSNNADLQSLEVYHARQQLSIEPSFQSDTTTYSLNVENEVESIDVSAIAAHEQASIQIIDPNEPKSSLENQITAVDSTSKENPLPIGIEKTIPLPVGETEVKILVTAEDSETKEYILNVVREAPVLSNNAKLETLTLNDGDLVLSPAFDPNTTNYTLEVDTNVESLTIEAAAEDENAEVLLINPYGGPSEPPSNEINFTIQLAVGTTTIPIIVTAEDGTEMKYAIKVTRKINNTFADLSDLYVNPGVLDPTFAPEETSYTVEVENNVESITVNAAVDNTDVSKTITIDGEEVSEKSIELSIGETIIPVVVEETDGGTNKRYEITVLREDSPADETPPVIQLNGSSIVTIYKNRTYTEQGATAHDNVDGDITDKIVISGNVDTSTTGEYIITYIVTDEAGNVAEAKRTVKVKKKPTTSKPDDEDDKDEETDPVDGEDVTDEVDPESEKEDENNNPADENTVTFEDTEGHWANDIIKKLVSKQILSGDDQGNFNPDTGITRAEFATLIVKTLELELSDSNTGFNDVSTESWYAPYIKAARDAGIVEGISEEQYEPSRIVSRQEMMTMIMRAYRTIEDVNLSEEEWNAIEKFTDSDQIGEWAQEDVYVAKYLELVGGRSNNNFEPTAETLRAEAAVIIYRFLIKLDMLD</sequence>
<dbReference type="PANTHER" id="PTHR46344">
    <property type="entry name" value="OS02G0202900 PROTEIN"/>
    <property type="match status" value="1"/>
</dbReference>
<keyword evidence="6" id="KW-1185">Reference proteome</keyword>
<keyword evidence="2" id="KW-0677">Repeat</keyword>
<dbReference type="Gene3D" id="2.120.10.80">
    <property type="entry name" value="Kelch-type beta propeller"/>
    <property type="match status" value="2"/>
</dbReference>
<proteinExistence type="predicted"/>
<evidence type="ECO:0000256" key="2">
    <source>
        <dbReference type="ARBA" id="ARBA00022737"/>
    </source>
</evidence>
<name>A0ABT9J131_9BACL</name>
<dbReference type="PROSITE" id="PS51272">
    <property type="entry name" value="SLH"/>
    <property type="match status" value="3"/>
</dbReference>
<evidence type="ECO:0000313" key="6">
    <source>
        <dbReference type="Proteomes" id="UP001231941"/>
    </source>
</evidence>
<feature type="domain" description="SLH" evidence="4">
    <location>
        <begin position="1250"/>
        <end position="1313"/>
    </location>
</feature>
<dbReference type="InterPro" id="IPR056737">
    <property type="entry name" value="Beta-prop_ATRN-MKLN-like"/>
</dbReference>
<dbReference type="Pfam" id="PF00395">
    <property type="entry name" value="SLH"/>
    <property type="match status" value="3"/>
</dbReference>
<dbReference type="InterPro" id="IPR006652">
    <property type="entry name" value="Kelch_1"/>
</dbReference>
<dbReference type="Pfam" id="PF12733">
    <property type="entry name" value="Cadherin-like"/>
    <property type="match status" value="7"/>
</dbReference>
<evidence type="ECO:0000313" key="5">
    <source>
        <dbReference type="EMBL" id="MDP5275283.1"/>
    </source>
</evidence>
<dbReference type="SUPFAM" id="SSF117281">
    <property type="entry name" value="Kelch motif"/>
    <property type="match status" value="1"/>
</dbReference>
<dbReference type="InterPro" id="IPR001119">
    <property type="entry name" value="SLH_dom"/>
</dbReference>
<feature type="compositionally biased region" description="Polar residues" evidence="3">
    <location>
        <begin position="1245"/>
        <end position="1255"/>
    </location>
</feature>
<dbReference type="Proteomes" id="UP001231941">
    <property type="component" value="Unassembled WGS sequence"/>
</dbReference>
<dbReference type="PANTHER" id="PTHR46344:SF27">
    <property type="entry name" value="KELCH REPEAT SUPERFAMILY PROTEIN"/>
    <property type="match status" value="1"/>
</dbReference>
<evidence type="ECO:0000259" key="4">
    <source>
        <dbReference type="PROSITE" id="PS51272"/>
    </source>
</evidence>